<dbReference type="Proteomes" id="UP000004088">
    <property type="component" value="Unassembled WGS sequence"/>
</dbReference>
<keyword evidence="2" id="KW-1185">Reference proteome</keyword>
<evidence type="ECO:0008006" key="3">
    <source>
        <dbReference type="Google" id="ProtNLM"/>
    </source>
</evidence>
<accession>F0EYF5</accession>
<dbReference type="STRING" id="888741.HMPREF9098_0889"/>
<dbReference type="EMBL" id="AEWV01000015">
    <property type="protein sequence ID" value="EGC17563.1"/>
    <property type="molecule type" value="Genomic_DNA"/>
</dbReference>
<organism evidence="1 2">
    <name type="scientific">Kingella denitrificans ATCC 33394</name>
    <dbReference type="NCBI Taxonomy" id="888741"/>
    <lineage>
        <taxon>Bacteria</taxon>
        <taxon>Pseudomonadati</taxon>
        <taxon>Pseudomonadota</taxon>
        <taxon>Betaproteobacteria</taxon>
        <taxon>Neisseriales</taxon>
        <taxon>Neisseriaceae</taxon>
        <taxon>Kingella</taxon>
    </lineage>
</organism>
<proteinExistence type="predicted"/>
<sequence length="72" mass="8454">MNSELTQSMQTESFGDIQETLHFLLEECSIDEAPSIDEIQQWQQILQQRGGKFVRLAEQCRRFAEEYFPDSP</sequence>
<name>F0EYF5_9NEIS</name>
<protein>
    <recommendedName>
        <fullName evidence="3">Dioxygenase</fullName>
    </recommendedName>
</protein>
<reference evidence="1 2" key="1">
    <citation type="submission" date="2011-01" db="EMBL/GenBank/DDBJ databases">
        <authorList>
            <person name="Muzny D."/>
            <person name="Qin X."/>
            <person name="Deng J."/>
            <person name="Jiang H."/>
            <person name="Liu Y."/>
            <person name="Qu J."/>
            <person name="Song X.-Z."/>
            <person name="Zhang L."/>
            <person name="Thornton R."/>
            <person name="Coyle M."/>
            <person name="Francisco L."/>
            <person name="Jackson L."/>
            <person name="Javaid M."/>
            <person name="Korchina V."/>
            <person name="Kovar C."/>
            <person name="Mata R."/>
            <person name="Mathew T."/>
            <person name="Ngo R."/>
            <person name="Nguyen L."/>
            <person name="Nguyen N."/>
            <person name="Okwuonu G."/>
            <person name="Ongeri F."/>
            <person name="Pham C."/>
            <person name="Simmons D."/>
            <person name="Wilczek-Boney K."/>
            <person name="Hale W."/>
            <person name="Jakkamsetti A."/>
            <person name="Pham P."/>
            <person name="Ruth R."/>
            <person name="San Lucas F."/>
            <person name="Warren J."/>
            <person name="Zhang J."/>
            <person name="Zhao Z."/>
            <person name="Zhou C."/>
            <person name="Zhu D."/>
            <person name="Lee S."/>
            <person name="Bess C."/>
            <person name="Blankenburg K."/>
            <person name="Forbes L."/>
            <person name="Fu Q."/>
            <person name="Gubbala S."/>
            <person name="Hirani K."/>
            <person name="Jayaseelan J.C."/>
            <person name="Lara F."/>
            <person name="Munidasa M."/>
            <person name="Palculict T."/>
            <person name="Patil S."/>
            <person name="Pu L.-L."/>
            <person name="Saada N."/>
            <person name="Tang L."/>
            <person name="Weissenberger G."/>
            <person name="Zhu Y."/>
            <person name="Hemphill L."/>
            <person name="Shang Y."/>
            <person name="Youmans B."/>
            <person name="Ayvaz T."/>
            <person name="Ross M."/>
            <person name="Santibanez J."/>
            <person name="Aqrawi P."/>
            <person name="Gross S."/>
            <person name="Joshi V."/>
            <person name="Fowler G."/>
            <person name="Nazareth L."/>
            <person name="Reid J."/>
            <person name="Worley K."/>
            <person name="Petrosino J."/>
            <person name="Highlander S."/>
            <person name="Gibbs R."/>
        </authorList>
    </citation>
    <scope>NUCLEOTIDE SEQUENCE [LARGE SCALE GENOMIC DNA]</scope>
    <source>
        <strain evidence="1 2">ATCC 33394</strain>
    </source>
</reference>
<evidence type="ECO:0000313" key="1">
    <source>
        <dbReference type="EMBL" id="EGC17563.1"/>
    </source>
</evidence>
<dbReference type="AlphaFoldDB" id="F0EYF5"/>
<comment type="caution">
    <text evidence="1">The sequence shown here is derived from an EMBL/GenBank/DDBJ whole genome shotgun (WGS) entry which is preliminary data.</text>
</comment>
<evidence type="ECO:0000313" key="2">
    <source>
        <dbReference type="Proteomes" id="UP000004088"/>
    </source>
</evidence>
<gene>
    <name evidence="1" type="ORF">HMPREF9098_0889</name>
</gene>
<dbReference type="HOGENOM" id="CLU_189132_0_0_4"/>
<dbReference type="RefSeq" id="WP_003782232.1">
    <property type="nucleotide sequence ID" value="NZ_GL870929.1"/>
</dbReference>